<reference evidence="1" key="2">
    <citation type="journal article" date="2021" name="PeerJ">
        <title>Extensive microbial diversity within the chicken gut microbiome revealed by metagenomics and culture.</title>
        <authorList>
            <person name="Gilroy R."/>
            <person name="Ravi A."/>
            <person name="Getino M."/>
            <person name="Pursley I."/>
            <person name="Horton D.L."/>
            <person name="Alikhan N.F."/>
            <person name="Baker D."/>
            <person name="Gharbi K."/>
            <person name="Hall N."/>
            <person name="Watson M."/>
            <person name="Adriaenssens E.M."/>
            <person name="Foster-Nyarko E."/>
            <person name="Jarju S."/>
            <person name="Secka A."/>
            <person name="Antonio M."/>
            <person name="Oren A."/>
            <person name="Chaudhuri R.R."/>
            <person name="La Ragione R."/>
            <person name="Hildebrand F."/>
            <person name="Pallen M.J."/>
        </authorList>
    </citation>
    <scope>NUCLEOTIDE SEQUENCE</scope>
    <source>
        <strain evidence="1">ChiW13-3771</strain>
    </source>
</reference>
<evidence type="ECO:0000313" key="1">
    <source>
        <dbReference type="EMBL" id="HIR88824.1"/>
    </source>
</evidence>
<proteinExistence type="predicted"/>
<organism evidence="1 2">
    <name type="scientific">Candidatus Fimimorpha faecalis</name>
    <dbReference type="NCBI Taxonomy" id="2840824"/>
    <lineage>
        <taxon>Bacteria</taxon>
        <taxon>Bacillati</taxon>
        <taxon>Bacillota</taxon>
        <taxon>Clostridia</taxon>
        <taxon>Eubacteriales</taxon>
        <taxon>Candidatus Fimimorpha</taxon>
    </lineage>
</organism>
<evidence type="ECO:0000313" key="2">
    <source>
        <dbReference type="Proteomes" id="UP000824201"/>
    </source>
</evidence>
<gene>
    <name evidence="1" type="ORF">IAC96_07740</name>
</gene>
<dbReference type="AlphaFoldDB" id="A0A9D1EEJ9"/>
<dbReference type="PROSITE" id="PS51257">
    <property type="entry name" value="PROKAR_LIPOPROTEIN"/>
    <property type="match status" value="1"/>
</dbReference>
<dbReference type="Gene3D" id="3.90.70.10">
    <property type="entry name" value="Cysteine proteinases"/>
    <property type="match status" value="1"/>
</dbReference>
<accession>A0A9D1EEJ9</accession>
<dbReference type="Proteomes" id="UP000824201">
    <property type="component" value="Unassembled WGS sequence"/>
</dbReference>
<reference evidence="1" key="1">
    <citation type="submission" date="2020-10" db="EMBL/GenBank/DDBJ databases">
        <authorList>
            <person name="Gilroy R."/>
        </authorList>
    </citation>
    <scope>NUCLEOTIDE SEQUENCE</scope>
    <source>
        <strain evidence="1">ChiW13-3771</strain>
    </source>
</reference>
<comment type="caution">
    <text evidence="1">The sequence shown here is derived from an EMBL/GenBank/DDBJ whole genome shotgun (WGS) entry which is preliminary data.</text>
</comment>
<dbReference type="EMBL" id="DVHN01000100">
    <property type="protein sequence ID" value="HIR88824.1"/>
    <property type="molecule type" value="Genomic_DNA"/>
</dbReference>
<sequence length="277" mass="31106">MKQLNVKLISILLAIIFLIISCSSIFNIYTNSNQVNRYSAYADSIALTSTDKIETISYSTKETSTMETVNGVPSYRQISGLSNACGATSGAIVVGFYDKYYEDLIPGFKTYLSSGKYRGNDKTYIPKLINQLYTLMRTNIDDVGVSKDDCLNGLNSYVQDKKHKISFSSLSSTGKLNTTLYIKEIKNNHPVILFCRKINVIKITNGDKSDKYQVYSINNGHIAVAYGIYTVKYYKNNTAFRTDRFLMVALGLSSYPTGYINLNDPNWLNYAYSVNIS</sequence>
<protein>
    <submittedName>
        <fullName evidence="1">Uncharacterized protein</fullName>
    </submittedName>
</protein>
<name>A0A9D1EEJ9_9FIRM</name>